<reference evidence="3 4" key="1">
    <citation type="journal article" date="2020" name="Arch. Microbiol.">
        <title>The genome sequence of the giant phototrophic gammaproteobacterium Thiospirillum jenense gives insight into its physiological properties and phylogenetic relationships.</title>
        <authorList>
            <person name="Imhoff J.F."/>
            <person name="Meyer T.E."/>
            <person name="Kyndt J.A."/>
        </authorList>
    </citation>
    <scope>NUCLEOTIDE SEQUENCE [LARGE SCALE GENOMIC DNA]</scope>
    <source>
        <strain evidence="3 4">DSM 216</strain>
    </source>
</reference>
<evidence type="ECO:0000313" key="3">
    <source>
        <dbReference type="EMBL" id="MBB1126337.1"/>
    </source>
</evidence>
<evidence type="ECO:0000259" key="2">
    <source>
        <dbReference type="PROSITE" id="PS51123"/>
    </source>
</evidence>
<dbReference type="AlphaFoldDB" id="A0A839HH21"/>
<keyword evidence="1" id="KW-0472">Membrane</keyword>
<accession>A0A839HH21</accession>
<organism evidence="3 4">
    <name type="scientific">Thiospirillum jenense</name>
    <dbReference type="NCBI Taxonomy" id="1653858"/>
    <lineage>
        <taxon>Bacteria</taxon>
        <taxon>Pseudomonadati</taxon>
        <taxon>Pseudomonadota</taxon>
        <taxon>Gammaproteobacteria</taxon>
        <taxon>Chromatiales</taxon>
        <taxon>Chromatiaceae</taxon>
        <taxon>Thiospirillum</taxon>
    </lineage>
</organism>
<dbReference type="RefSeq" id="WP_182583967.1">
    <property type="nucleotide sequence ID" value="NZ_JABVCQ010000017.1"/>
</dbReference>
<protein>
    <recommendedName>
        <fullName evidence="2">OmpA-like domain-containing protein</fullName>
    </recommendedName>
</protein>
<evidence type="ECO:0000313" key="4">
    <source>
        <dbReference type="Proteomes" id="UP000548632"/>
    </source>
</evidence>
<dbReference type="SUPFAM" id="SSF103088">
    <property type="entry name" value="OmpA-like"/>
    <property type="match status" value="1"/>
</dbReference>
<dbReference type="PROSITE" id="PS51123">
    <property type="entry name" value="OMPA_2"/>
    <property type="match status" value="1"/>
</dbReference>
<proteinExistence type="predicted"/>
<name>A0A839HH21_9GAMM</name>
<gene>
    <name evidence="3" type="ORF">HUK38_08835</name>
</gene>
<dbReference type="Proteomes" id="UP000548632">
    <property type="component" value="Unassembled WGS sequence"/>
</dbReference>
<evidence type="ECO:0000256" key="1">
    <source>
        <dbReference type="PROSITE-ProRule" id="PRU00473"/>
    </source>
</evidence>
<dbReference type="InterPro" id="IPR006665">
    <property type="entry name" value="OmpA-like"/>
</dbReference>
<dbReference type="GO" id="GO:0016020">
    <property type="term" value="C:membrane"/>
    <property type="evidence" value="ECO:0007669"/>
    <property type="project" value="UniProtKB-UniRule"/>
</dbReference>
<feature type="domain" description="OmpA-like" evidence="2">
    <location>
        <begin position="1"/>
        <end position="46"/>
    </location>
</feature>
<dbReference type="EMBL" id="JABVCQ010000017">
    <property type="protein sequence ID" value="MBB1126337.1"/>
    <property type="molecule type" value="Genomic_DNA"/>
</dbReference>
<comment type="caution">
    <text evidence="3">The sequence shown here is derived from an EMBL/GenBank/DDBJ whole genome shotgun (WGS) entry which is preliminary data.</text>
</comment>
<dbReference type="InterPro" id="IPR036737">
    <property type="entry name" value="OmpA-like_sf"/>
</dbReference>
<sequence length="46" mass="5152">MRYLVEHCGLNAARLCPIGRGKAMPYLPNNPFASVNRRVRIRPADG</sequence>
<keyword evidence="4" id="KW-1185">Reference proteome</keyword>